<evidence type="ECO:0000256" key="4">
    <source>
        <dbReference type="ARBA" id="ARBA00022989"/>
    </source>
</evidence>
<feature type="transmembrane region" description="Helical" evidence="7">
    <location>
        <begin position="115"/>
        <end position="134"/>
    </location>
</feature>
<feature type="domain" description="Integral membrane bound transporter" evidence="8">
    <location>
        <begin position="28"/>
        <end position="150"/>
    </location>
</feature>
<keyword evidence="4 7" id="KW-1133">Transmembrane helix</keyword>
<dbReference type="PROSITE" id="PS00818">
    <property type="entry name" value="DPS_1"/>
    <property type="match status" value="1"/>
</dbReference>
<gene>
    <name evidence="9" type="ORF">QE412_001043</name>
</gene>
<accession>A0ABU0TS21</accession>
<comment type="subcellular location">
    <subcellularLocation>
        <location evidence="1">Cell membrane</location>
        <topology evidence="1">Multi-pass membrane protein</topology>
    </subcellularLocation>
</comment>
<dbReference type="RefSeq" id="WP_307480938.1">
    <property type="nucleotide sequence ID" value="NZ_JAUTBF010000001.1"/>
</dbReference>
<keyword evidence="3 7" id="KW-0812">Transmembrane</keyword>
<evidence type="ECO:0000256" key="1">
    <source>
        <dbReference type="ARBA" id="ARBA00004651"/>
    </source>
</evidence>
<evidence type="ECO:0000313" key="10">
    <source>
        <dbReference type="Proteomes" id="UP001226691"/>
    </source>
</evidence>
<feature type="transmembrane region" description="Helical" evidence="7">
    <location>
        <begin position="42"/>
        <end position="60"/>
    </location>
</feature>
<evidence type="ECO:0000256" key="5">
    <source>
        <dbReference type="ARBA" id="ARBA00023136"/>
    </source>
</evidence>
<feature type="transmembrane region" description="Helical" evidence="7">
    <location>
        <begin position="12"/>
        <end position="36"/>
    </location>
</feature>
<evidence type="ECO:0000256" key="7">
    <source>
        <dbReference type="SAM" id="Phobius"/>
    </source>
</evidence>
<name>A0ABU0TS21_MICTR</name>
<organism evidence="9 10">
    <name type="scientific">Microbacterium trichothecenolyticum</name>
    <name type="common">Aureobacterium trichothecenolyticum</name>
    <dbReference type="NCBI Taxonomy" id="69370"/>
    <lineage>
        <taxon>Bacteria</taxon>
        <taxon>Bacillati</taxon>
        <taxon>Actinomycetota</taxon>
        <taxon>Actinomycetes</taxon>
        <taxon>Micrococcales</taxon>
        <taxon>Microbacteriaceae</taxon>
        <taxon>Microbacterium</taxon>
    </lineage>
</organism>
<dbReference type="Proteomes" id="UP001226691">
    <property type="component" value="Unassembled WGS sequence"/>
</dbReference>
<dbReference type="PANTHER" id="PTHR30509:SF9">
    <property type="entry name" value="MULTIDRUG RESISTANCE PROTEIN MDTO"/>
    <property type="match status" value="1"/>
</dbReference>
<evidence type="ECO:0000256" key="3">
    <source>
        <dbReference type="ARBA" id="ARBA00022692"/>
    </source>
</evidence>
<feature type="transmembrane region" description="Helical" evidence="7">
    <location>
        <begin position="67"/>
        <end position="84"/>
    </location>
</feature>
<comment type="similarity">
    <text evidence="6">Belongs to the YccS/YhfK family.</text>
</comment>
<dbReference type="InterPro" id="IPR049453">
    <property type="entry name" value="Memb_transporter_dom"/>
</dbReference>
<dbReference type="InterPro" id="IPR023188">
    <property type="entry name" value="DPS_DNA-bd_CS"/>
</dbReference>
<dbReference type="PANTHER" id="PTHR30509">
    <property type="entry name" value="P-HYDROXYBENZOIC ACID EFFLUX PUMP SUBUNIT-RELATED"/>
    <property type="match status" value="1"/>
</dbReference>
<keyword evidence="2" id="KW-1003">Cell membrane</keyword>
<evidence type="ECO:0000313" key="9">
    <source>
        <dbReference type="EMBL" id="MDQ1122470.1"/>
    </source>
</evidence>
<comment type="caution">
    <text evidence="9">The sequence shown here is derived from an EMBL/GenBank/DDBJ whole genome shotgun (WGS) entry which is preliminary data.</text>
</comment>
<keyword evidence="5 7" id="KW-0472">Membrane</keyword>
<dbReference type="Pfam" id="PF13515">
    <property type="entry name" value="FUSC_2"/>
    <property type="match status" value="1"/>
</dbReference>
<keyword evidence="10" id="KW-1185">Reference proteome</keyword>
<evidence type="ECO:0000256" key="2">
    <source>
        <dbReference type="ARBA" id="ARBA00022475"/>
    </source>
</evidence>
<protein>
    <submittedName>
        <fullName evidence="9">Membrane protein YccC</fullName>
    </submittedName>
</protein>
<reference evidence="9 10" key="1">
    <citation type="submission" date="2023-07" db="EMBL/GenBank/DDBJ databases">
        <title>Functional and genomic diversity of the sorghum phyllosphere microbiome.</title>
        <authorList>
            <person name="Shade A."/>
        </authorList>
    </citation>
    <scope>NUCLEOTIDE SEQUENCE [LARGE SCALE GENOMIC DNA]</scope>
    <source>
        <strain evidence="9 10">SORGH_AS_1207</strain>
    </source>
</reference>
<evidence type="ECO:0000256" key="6">
    <source>
        <dbReference type="ARBA" id="ARBA00043993"/>
    </source>
</evidence>
<evidence type="ECO:0000259" key="8">
    <source>
        <dbReference type="Pfam" id="PF13515"/>
    </source>
</evidence>
<dbReference type="EMBL" id="JAUTBF010000001">
    <property type="protein sequence ID" value="MDQ1122470.1"/>
    <property type="molecule type" value="Genomic_DNA"/>
</dbReference>
<sequence length="343" mass="36403">MRQSLTFRAPRRIPLLQVAKSAIAIVAAWLVAGWLVQGPPPIFAAIAALLVVQPSINQSFTRALERSVGVIVGVVIAALLGLAFGSQPWVALLSAGVALVVAWAARISPGATNQIAISALLVLALGTATPNYALDRVLETLIGAAIGIVVNALLVPPVLVPAARTKVEVLGRELAAALERLAGALETPQTPGSLEGLLLEARLLRPVRDAADDAIRDGEDSLALNPRSGRHRTDLAAMSGLLQRFTPVVTQTIGMTRAVYDGYEETIADEPAVRAIAEQLHRAAHDVRLSFALDAGPERVVTEEPALTRPLQIQTPSPAHWVLVGSLLMDLHRVHETLRDDEV</sequence>
<proteinExistence type="inferred from homology"/>
<feature type="transmembrane region" description="Helical" evidence="7">
    <location>
        <begin position="140"/>
        <end position="160"/>
    </location>
</feature>